<dbReference type="SUPFAM" id="SSF52266">
    <property type="entry name" value="SGNH hydrolase"/>
    <property type="match status" value="1"/>
</dbReference>
<feature type="transmembrane region" description="Helical" evidence="8">
    <location>
        <begin position="143"/>
        <end position="163"/>
    </location>
</feature>
<keyword evidence="2" id="KW-1003">Cell membrane</keyword>
<keyword evidence="3" id="KW-0808">Transferase</keyword>
<name>A0ABR8Q061_9CLOT</name>
<dbReference type="CDD" id="cd01840">
    <property type="entry name" value="SGNH_hydrolase_yrhL_like"/>
    <property type="match status" value="1"/>
</dbReference>
<evidence type="ECO:0000256" key="6">
    <source>
        <dbReference type="ARBA" id="ARBA00023136"/>
    </source>
</evidence>
<dbReference type="Gene3D" id="3.40.50.1110">
    <property type="entry name" value="SGNH hydrolase"/>
    <property type="match status" value="1"/>
</dbReference>
<dbReference type="RefSeq" id="WP_191747836.1">
    <property type="nucleotide sequence ID" value="NZ_JACSQZ010000003.1"/>
</dbReference>
<feature type="domain" description="Acyltransferase 3" evidence="9">
    <location>
        <begin position="12"/>
        <end position="349"/>
    </location>
</feature>
<keyword evidence="7" id="KW-0012">Acyltransferase</keyword>
<evidence type="ECO:0000256" key="2">
    <source>
        <dbReference type="ARBA" id="ARBA00022475"/>
    </source>
</evidence>
<gene>
    <name evidence="10" type="ORF">H9660_01500</name>
</gene>
<reference evidence="10 11" key="1">
    <citation type="submission" date="2020-08" db="EMBL/GenBank/DDBJ databases">
        <title>A Genomic Blueprint of the Chicken Gut Microbiome.</title>
        <authorList>
            <person name="Gilroy R."/>
            <person name="Ravi A."/>
            <person name="Getino M."/>
            <person name="Pursley I."/>
            <person name="Horton D.L."/>
            <person name="Alikhan N.-F."/>
            <person name="Baker D."/>
            <person name="Gharbi K."/>
            <person name="Hall N."/>
            <person name="Watson M."/>
            <person name="Adriaenssens E.M."/>
            <person name="Foster-Nyarko E."/>
            <person name="Jarju S."/>
            <person name="Secka A."/>
            <person name="Antonio M."/>
            <person name="Oren A."/>
            <person name="Chaudhuri R."/>
            <person name="La Ragione R.M."/>
            <person name="Hildebrand F."/>
            <person name="Pallen M.J."/>
        </authorList>
    </citation>
    <scope>NUCLEOTIDE SEQUENCE [LARGE SCALE GENOMIC DNA]</scope>
    <source>
        <strain evidence="10 11">Sa3CUN1</strain>
    </source>
</reference>
<dbReference type="InterPro" id="IPR050879">
    <property type="entry name" value="Acyltransferase_3"/>
</dbReference>
<comment type="caution">
    <text evidence="10">The sequence shown here is derived from an EMBL/GenBank/DDBJ whole genome shotgun (WGS) entry which is preliminary data.</text>
</comment>
<proteinExistence type="predicted"/>
<feature type="transmembrane region" description="Helical" evidence="8">
    <location>
        <begin position="20"/>
        <end position="53"/>
    </location>
</feature>
<dbReference type="PANTHER" id="PTHR23028">
    <property type="entry name" value="ACETYLTRANSFERASE"/>
    <property type="match status" value="1"/>
</dbReference>
<feature type="transmembrane region" description="Helical" evidence="8">
    <location>
        <begin position="80"/>
        <end position="98"/>
    </location>
</feature>
<evidence type="ECO:0000256" key="1">
    <source>
        <dbReference type="ARBA" id="ARBA00004651"/>
    </source>
</evidence>
<feature type="transmembrane region" description="Helical" evidence="8">
    <location>
        <begin position="105"/>
        <end position="123"/>
    </location>
</feature>
<keyword evidence="4 8" id="KW-0812">Transmembrane</keyword>
<dbReference type="Proteomes" id="UP000640335">
    <property type="component" value="Unassembled WGS sequence"/>
</dbReference>
<feature type="transmembrane region" description="Helical" evidence="8">
    <location>
        <begin position="268"/>
        <end position="291"/>
    </location>
</feature>
<sequence>MSKKINSNRYITSLDGLRAFAVLIVLAYHFSFSWAGGGFLGVDIFFVISGYLITDKVLSIQKNNKGFKLKDFLISRIRRLFPAAFVMIVTTFIWVILFKPNLLKNIIGDGIASIFYVSNWWFIFHKLSYFDSFGSPSPFKNLWSLSLEVQFYIVWPIILIIGYKLFKKRDKLDKSVFGLALISAMLMGILYKPGMDPSRIYYGTDTRAFELLIGSWLAIICPMKIFIDRGSFSKKKSNRQKNMLNIIATVSLTIFILCVVFVNEYNIFLYRGGLFLISLNAAILIVCVCNPTSYLRHIFSWKPLTWIGERSYGIYLWHYPIIVLSTPVYEIGNPSYLRVGLQLIITLIVADFSYNYIEMPIRKYGVKEFIKNMKLASITNRKKSYLVRRASVAIIILIIMIMTININNVLVVKGKTEISEITETEVVLSNKEEISDTYDLEVNSSPENNFYEEILAIGDSIMLDITSALNDKYDNITIDGKVGRQMREANDLVNTYAEFNNPNKAVIIELGANGHFTDKEIDNLLDSFSAANVYLVNVRVPRAWERDVNKTLKRKAEERDNVTLIDWYSTAIEHPEFFTEDGVHLESEGIEALVSIIDTALNKTK</sequence>
<protein>
    <submittedName>
        <fullName evidence="10">Acetyltransferase</fullName>
    </submittedName>
</protein>
<evidence type="ECO:0000256" key="5">
    <source>
        <dbReference type="ARBA" id="ARBA00022989"/>
    </source>
</evidence>
<feature type="transmembrane region" description="Helical" evidence="8">
    <location>
        <begin position="211"/>
        <end position="227"/>
    </location>
</feature>
<keyword evidence="6 8" id="KW-0472">Membrane</keyword>
<dbReference type="InterPro" id="IPR036514">
    <property type="entry name" value="SGNH_hydro_sf"/>
</dbReference>
<organism evidence="10 11">
    <name type="scientific">Clostridium gallinarum</name>
    <dbReference type="NCBI Taxonomy" id="2762246"/>
    <lineage>
        <taxon>Bacteria</taxon>
        <taxon>Bacillati</taxon>
        <taxon>Bacillota</taxon>
        <taxon>Clostridia</taxon>
        <taxon>Eubacteriales</taxon>
        <taxon>Clostridiaceae</taxon>
        <taxon>Clostridium</taxon>
    </lineage>
</organism>
<evidence type="ECO:0000256" key="4">
    <source>
        <dbReference type="ARBA" id="ARBA00022692"/>
    </source>
</evidence>
<dbReference type="PANTHER" id="PTHR23028:SF53">
    <property type="entry name" value="ACYL_TRANSF_3 DOMAIN-CONTAINING PROTEIN"/>
    <property type="match status" value="1"/>
</dbReference>
<evidence type="ECO:0000256" key="8">
    <source>
        <dbReference type="SAM" id="Phobius"/>
    </source>
</evidence>
<dbReference type="InterPro" id="IPR002656">
    <property type="entry name" value="Acyl_transf_3_dom"/>
</dbReference>
<feature type="transmembrane region" description="Helical" evidence="8">
    <location>
        <begin position="243"/>
        <end position="262"/>
    </location>
</feature>
<feature type="transmembrane region" description="Helical" evidence="8">
    <location>
        <begin position="175"/>
        <end position="191"/>
    </location>
</feature>
<evidence type="ECO:0000313" key="11">
    <source>
        <dbReference type="Proteomes" id="UP000640335"/>
    </source>
</evidence>
<dbReference type="Pfam" id="PF01757">
    <property type="entry name" value="Acyl_transf_3"/>
    <property type="match status" value="1"/>
</dbReference>
<evidence type="ECO:0000256" key="3">
    <source>
        <dbReference type="ARBA" id="ARBA00022679"/>
    </source>
</evidence>
<feature type="transmembrane region" description="Helical" evidence="8">
    <location>
        <begin position="390"/>
        <end position="410"/>
    </location>
</feature>
<evidence type="ECO:0000259" key="9">
    <source>
        <dbReference type="Pfam" id="PF01757"/>
    </source>
</evidence>
<accession>A0ABR8Q061</accession>
<keyword evidence="11" id="KW-1185">Reference proteome</keyword>
<keyword evidence="5 8" id="KW-1133">Transmembrane helix</keyword>
<evidence type="ECO:0000313" key="10">
    <source>
        <dbReference type="EMBL" id="MBD7913813.1"/>
    </source>
</evidence>
<comment type="subcellular location">
    <subcellularLocation>
        <location evidence="1">Cell membrane</location>
        <topology evidence="1">Multi-pass membrane protein</topology>
    </subcellularLocation>
</comment>
<evidence type="ECO:0000256" key="7">
    <source>
        <dbReference type="ARBA" id="ARBA00023315"/>
    </source>
</evidence>
<dbReference type="EMBL" id="JACSQZ010000003">
    <property type="protein sequence ID" value="MBD7913813.1"/>
    <property type="molecule type" value="Genomic_DNA"/>
</dbReference>